<dbReference type="RefSeq" id="WP_016201526.1">
    <property type="nucleotide sequence ID" value="NZ_CP015506.1"/>
</dbReference>
<protein>
    <submittedName>
        <fullName evidence="2">DNA recombinase</fullName>
    </submittedName>
</protein>
<dbReference type="eggNOG" id="COG1961">
    <property type="taxonomic scope" value="Bacteria"/>
</dbReference>
<dbReference type="InterPro" id="IPR036162">
    <property type="entry name" value="Resolvase-like_N_sf"/>
</dbReference>
<gene>
    <name evidence="2" type="ORF">A361_26880</name>
</gene>
<dbReference type="GO" id="GO:0003677">
    <property type="term" value="F:DNA binding"/>
    <property type="evidence" value="ECO:0007669"/>
    <property type="project" value="InterPro"/>
</dbReference>
<organism evidence="2 3">
    <name type="scientific">Cytobacillus oceanisediminis 2691</name>
    <dbReference type="NCBI Taxonomy" id="1196031"/>
    <lineage>
        <taxon>Bacteria</taxon>
        <taxon>Bacillati</taxon>
        <taxon>Bacillota</taxon>
        <taxon>Bacilli</taxon>
        <taxon>Bacillales</taxon>
        <taxon>Bacillaceae</taxon>
        <taxon>Cytobacillus</taxon>
    </lineage>
</organism>
<dbReference type="InterPro" id="IPR038109">
    <property type="entry name" value="DNA_bind_recomb_sf"/>
</dbReference>
<accession>A0A160MGW5</accession>
<dbReference type="PANTHER" id="PTHR30461:SF23">
    <property type="entry name" value="DNA RECOMBINASE-RELATED"/>
    <property type="match status" value="1"/>
</dbReference>
<evidence type="ECO:0000313" key="3">
    <source>
        <dbReference type="Proteomes" id="UP000077856"/>
    </source>
</evidence>
<evidence type="ECO:0000313" key="2">
    <source>
        <dbReference type="EMBL" id="AND42619.1"/>
    </source>
</evidence>
<dbReference type="InterPro" id="IPR011109">
    <property type="entry name" value="DNA_bind_recombinase_dom"/>
</dbReference>
<dbReference type="Pfam" id="PF07508">
    <property type="entry name" value="Recombinase"/>
    <property type="match status" value="1"/>
</dbReference>
<sequence length="284" mass="32948">MSNRDSLEQGNNEKLYQYFLEEERKYKAARIALGLKRAREQGRVIISRVPFGYRSSYGKLQIDVQEAKVVEKVFQYLAEEKSYKSVSNMLNSHGYSYKNRPWTPSNIRLIAKSPIYIGELYFNKTTTRYLDDGKSQIIKNPQSEWKKISVPSIVTPELFSRVQRILSMKTDKKIKLEENNMTSNKKIVFYHRTNVGSKEDYQPIGQILKSKLGNIDKFYIDDSCSGISDPFKRGSFQKMKKDIEAGMIGKMVIKDYNRISRNNEDLAKVLDFLRTNGVEVVICN</sequence>
<dbReference type="GO" id="GO:0000150">
    <property type="term" value="F:DNA strand exchange activity"/>
    <property type="evidence" value="ECO:0007669"/>
    <property type="project" value="InterPro"/>
</dbReference>
<dbReference type="KEGG" id="bon:A361_26880"/>
<dbReference type="Gene3D" id="3.40.50.1390">
    <property type="entry name" value="Resolvase, N-terminal catalytic domain"/>
    <property type="match status" value="1"/>
</dbReference>
<dbReference type="PANTHER" id="PTHR30461">
    <property type="entry name" value="DNA-INVERTASE FROM LAMBDOID PROPHAGE"/>
    <property type="match status" value="1"/>
</dbReference>
<dbReference type="Gene3D" id="3.90.1750.20">
    <property type="entry name" value="Putative Large Serine Recombinase, Chain B, Domain 2"/>
    <property type="match status" value="1"/>
</dbReference>
<proteinExistence type="predicted"/>
<dbReference type="AlphaFoldDB" id="A0A160MGW5"/>
<dbReference type="STRING" id="1196031.A361_26880"/>
<reference evidence="2 3" key="1">
    <citation type="submission" date="2016-04" db="EMBL/GenBank/DDBJ databases">
        <title>Complete genome sequence of Bacillus oceanisediminis strain 2691.</title>
        <authorList>
            <person name="Jeong H."/>
            <person name="Kim H.J."/>
            <person name="Lee D.-W."/>
        </authorList>
    </citation>
    <scope>NUCLEOTIDE SEQUENCE [LARGE SCALE GENOMIC DNA]</scope>
    <source>
        <strain evidence="2 3">2691</strain>
    </source>
</reference>
<evidence type="ECO:0000259" key="1">
    <source>
        <dbReference type="PROSITE" id="PS51737"/>
    </source>
</evidence>
<dbReference type="SUPFAM" id="SSF53041">
    <property type="entry name" value="Resolvase-like"/>
    <property type="match status" value="1"/>
</dbReference>
<dbReference type="EMBL" id="CP015506">
    <property type="protein sequence ID" value="AND42619.1"/>
    <property type="molecule type" value="Genomic_DNA"/>
</dbReference>
<dbReference type="InterPro" id="IPR006119">
    <property type="entry name" value="Resolv_N"/>
</dbReference>
<feature type="domain" description="Recombinase" evidence="1">
    <location>
        <begin position="50"/>
        <end position="172"/>
    </location>
</feature>
<dbReference type="Proteomes" id="UP000077856">
    <property type="component" value="Chromosome"/>
</dbReference>
<dbReference type="Pfam" id="PF00239">
    <property type="entry name" value="Resolvase"/>
    <property type="match status" value="1"/>
</dbReference>
<dbReference type="PROSITE" id="PS51737">
    <property type="entry name" value="RECOMBINASE_DNA_BIND"/>
    <property type="match status" value="1"/>
</dbReference>
<dbReference type="InterPro" id="IPR050639">
    <property type="entry name" value="SSR_resolvase"/>
</dbReference>
<name>A0A160MGW5_9BACI</name>